<protein>
    <submittedName>
        <fullName evidence="1">Uncharacterized protein</fullName>
    </submittedName>
</protein>
<evidence type="ECO:0000313" key="1">
    <source>
        <dbReference type="EMBL" id="EKM32867.1"/>
    </source>
</evidence>
<feature type="non-terminal residue" evidence="1">
    <location>
        <position position="17"/>
    </location>
</feature>
<gene>
    <name evidence="1" type="ORF">VCHENC02_1614A</name>
</gene>
<dbReference type="AlphaFoldDB" id="A0A454D2G1"/>
<dbReference type="EMBL" id="AJSR01000530">
    <property type="protein sequence ID" value="EKM32867.1"/>
    <property type="molecule type" value="Genomic_DNA"/>
</dbReference>
<name>A0A454D2G1_VIBHA</name>
<comment type="caution">
    <text evidence="1">The sequence shown here is derived from an EMBL/GenBank/DDBJ whole genome shotgun (WGS) entry which is preliminary data.</text>
</comment>
<accession>A0A454D2G1</accession>
<sequence>MITSCSVGSFFLYSKNW</sequence>
<dbReference type="Proteomes" id="UP000008367">
    <property type="component" value="Unassembled WGS sequence"/>
</dbReference>
<reference evidence="1 2" key="1">
    <citation type="submission" date="2012-10" db="EMBL/GenBank/DDBJ databases">
        <title>Genome sequence of Vibrio Cholerae HENC-02.</title>
        <authorList>
            <person name="Eppinger M."/>
            <person name="Hasan N.A."/>
            <person name="Sengamalay N."/>
            <person name="Hine E."/>
            <person name="Su Q."/>
            <person name="Daugherty S.C."/>
            <person name="Young S."/>
            <person name="Sadzewicz L."/>
            <person name="Tallon L."/>
            <person name="Cebula T.A."/>
            <person name="Ravel J."/>
            <person name="Colwell R.R."/>
        </authorList>
    </citation>
    <scope>NUCLEOTIDE SEQUENCE [LARGE SCALE GENOMIC DNA]</scope>
    <source>
        <strain evidence="1 2">HENC-02</strain>
    </source>
</reference>
<organism evidence="1 2">
    <name type="scientific">Vibrio harveyi</name>
    <name type="common">Beneckea harveyi</name>
    <dbReference type="NCBI Taxonomy" id="669"/>
    <lineage>
        <taxon>Bacteria</taxon>
        <taxon>Pseudomonadati</taxon>
        <taxon>Pseudomonadota</taxon>
        <taxon>Gammaproteobacteria</taxon>
        <taxon>Vibrionales</taxon>
        <taxon>Vibrionaceae</taxon>
        <taxon>Vibrio</taxon>
    </lineage>
</organism>
<evidence type="ECO:0000313" key="2">
    <source>
        <dbReference type="Proteomes" id="UP000008367"/>
    </source>
</evidence>
<proteinExistence type="predicted"/>